<dbReference type="InterPro" id="IPR006311">
    <property type="entry name" value="TAT_signal"/>
</dbReference>
<feature type="compositionally biased region" description="Pro residues" evidence="1">
    <location>
        <begin position="167"/>
        <end position="181"/>
    </location>
</feature>
<protein>
    <submittedName>
        <fullName evidence="2">Uncharacterized protein</fullName>
    </submittedName>
</protein>
<gene>
    <name evidence="2" type="ORF">Pro02_31540</name>
</gene>
<proteinExistence type="predicted"/>
<accession>A0A8J3RX75</accession>
<feature type="region of interest" description="Disordered" evidence="1">
    <location>
        <begin position="86"/>
        <end position="115"/>
    </location>
</feature>
<feature type="compositionally biased region" description="Basic and acidic residues" evidence="1">
    <location>
        <begin position="90"/>
        <end position="107"/>
    </location>
</feature>
<dbReference type="PROSITE" id="PS51318">
    <property type="entry name" value="TAT"/>
    <property type="match status" value="1"/>
</dbReference>
<keyword evidence="3" id="KW-1185">Reference proteome</keyword>
<feature type="region of interest" description="Disordered" evidence="1">
    <location>
        <begin position="141"/>
        <end position="207"/>
    </location>
</feature>
<dbReference type="EMBL" id="BOOI01000026">
    <property type="protein sequence ID" value="GIH84746.1"/>
    <property type="molecule type" value="Genomic_DNA"/>
</dbReference>
<feature type="compositionally biased region" description="Basic and acidic residues" evidence="1">
    <location>
        <begin position="187"/>
        <end position="199"/>
    </location>
</feature>
<evidence type="ECO:0000313" key="2">
    <source>
        <dbReference type="EMBL" id="GIH84746.1"/>
    </source>
</evidence>
<organism evidence="2 3">
    <name type="scientific">Planobispora rosea</name>
    <dbReference type="NCBI Taxonomy" id="35762"/>
    <lineage>
        <taxon>Bacteria</taxon>
        <taxon>Bacillati</taxon>
        <taxon>Actinomycetota</taxon>
        <taxon>Actinomycetes</taxon>
        <taxon>Streptosporangiales</taxon>
        <taxon>Streptosporangiaceae</taxon>
        <taxon>Planobispora</taxon>
    </lineage>
</organism>
<sequence length="207" mass="21443">MVAATPLRRGSRRRAVGLAAALTGVAAAATVAVTLFSGVSSPAFAVTRTADGSVDVRIKEFRDPGELETKLAEEGIKAQVEYLPGDQTCEEPRNGRSQDGRAGEPMESKIGSDGGGISFQLKPGQITAGETLVLRVSFDHARPDQPPTATSLRVVEGEVEPCTAVPLPEPDAPQPAGPEPTGPVTTEKFDTDGTGKDEAPSLNSHSG</sequence>
<name>A0A8J3RX75_PLARO</name>
<dbReference type="Proteomes" id="UP000655044">
    <property type="component" value="Unassembled WGS sequence"/>
</dbReference>
<evidence type="ECO:0000256" key="1">
    <source>
        <dbReference type="SAM" id="MobiDB-lite"/>
    </source>
</evidence>
<comment type="caution">
    <text evidence="2">The sequence shown here is derived from an EMBL/GenBank/DDBJ whole genome shotgun (WGS) entry which is preliminary data.</text>
</comment>
<dbReference type="AlphaFoldDB" id="A0A8J3RX75"/>
<reference evidence="2" key="1">
    <citation type="submission" date="2021-01" db="EMBL/GenBank/DDBJ databases">
        <title>Whole genome shotgun sequence of Planobispora rosea NBRC 15558.</title>
        <authorList>
            <person name="Komaki H."/>
            <person name="Tamura T."/>
        </authorList>
    </citation>
    <scope>NUCLEOTIDE SEQUENCE</scope>
    <source>
        <strain evidence="2">NBRC 15558</strain>
    </source>
</reference>
<evidence type="ECO:0000313" key="3">
    <source>
        <dbReference type="Proteomes" id="UP000655044"/>
    </source>
</evidence>